<dbReference type="GO" id="GO:0030170">
    <property type="term" value="F:pyridoxal phosphate binding"/>
    <property type="evidence" value="ECO:0007669"/>
    <property type="project" value="InterPro"/>
</dbReference>
<comment type="subunit">
    <text evidence="3">Homodimer.</text>
</comment>
<evidence type="ECO:0000256" key="1">
    <source>
        <dbReference type="ARBA" id="ARBA00001933"/>
    </source>
</evidence>
<keyword evidence="4" id="KW-0663">Pyridoxal phosphate</keyword>
<evidence type="ECO:0000256" key="3">
    <source>
        <dbReference type="ARBA" id="ARBA00011738"/>
    </source>
</evidence>
<reference evidence="10" key="1">
    <citation type="submission" date="2018-06" db="EMBL/GenBank/DDBJ databases">
        <authorList>
            <person name="Zhirakovskaya E."/>
        </authorList>
    </citation>
    <scope>NUCLEOTIDE SEQUENCE</scope>
</reference>
<dbReference type="PANTHER" id="PTHR42743">
    <property type="entry name" value="AMINO-ACID AMINOTRANSFERASE"/>
    <property type="match status" value="1"/>
</dbReference>
<comment type="cofactor">
    <cofactor evidence="1">
        <name>pyridoxal 5'-phosphate</name>
        <dbReference type="ChEBI" id="CHEBI:597326"/>
    </cofactor>
</comment>
<dbReference type="NCBIfam" id="TIGR03461">
    <property type="entry name" value="pabC_Proteo"/>
    <property type="match status" value="1"/>
</dbReference>
<dbReference type="AlphaFoldDB" id="A0A3B0VT05"/>
<dbReference type="GO" id="GO:0008696">
    <property type="term" value="F:4-amino-4-deoxychorismate lyase activity"/>
    <property type="evidence" value="ECO:0007669"/>
    <property type="project" value="UniProtKB-EC"/>
</dbReference>
<dbReference type="PANTHER" id="PTHR42743:SF13">
    <property type="entry name" value="P-LOOP CONTAINING NUCLEOSIDE TRIPHOSPHATE HYDROLASE PROTEIN"/>
    <property type="match status" value="1"/>
</dbReference>
<dbReference type="EMBL" id="UOFC01000088">
    <property type="protein sequence ID" value="VAW46111.1"/>
    <property type="molecule type" value="Genomic_DNA"/>
</dbReference>
<dbReference type="Gene3D" id="3.20.10.10">
    <property type="entry name" value="D-amino Acid Aminotransferase, subunit A, domain 2"/>
    <property type="match status" value="1"/>
</dbReference>
<accession>A0A3B0VT05</accession>
<comment type="catalytic activity">
    <reaction evidence="9">
        <text>4-amino-4-deoxychorismate = 4-aminobenzoate + pyruvate + H(+)</text>
        <dbReference type="Rhea" id="RHEA:16201"/>
        <dbReference type="ChEBI" id="CHEBI:15361"/>
        <dbReference type="ChEBI" id="CHEBI:15378"/>
        <dbReference type="ChEBI" id="CHEBI:17836"/>
        <dbReference type="ChEBI" id="CHEBI:58406"/>
        <dbReference type="EC" id="4.1.3.38"/>
    </reaction>
</comment>
<protein>
    <recommendedName>
        <fullName evidence="8">aminodeoxychorismate lyase</fullName>
        <ecNumber evidence="8">4.1.3.38</ecNumber>
    </recommendedName>
</protein>
<evidence type="ECO:0000256" key="5">
    <source>
        <dbReference type="ARBA" id="ARBA00022909"/>
    </source>
</evidence>
<keyword evidence="5" id="KW-0289">Folate biosynthesis</keyword>
<dbReference type="InterPro" id="IPR036038">
    <property type="entry name" value="Aminotransferase-like"/>
</dbReference>
<gene>
    <name evidence="10" type="ORF">MNBD_GAMMA03-753</name>
</gene>
<sequence>MTNTHHVNKTVTYLNGQPIDTVSVQDRALHYGDGFFTTLLVADECLLNWSAHWRRLRRSAERLQFSALDESQLLQQITQAVVQFDASFGTTKVVKLFVSRGESGRGYAIPRQALPLVFVQVSVAPIQIECTQQTVTKTQQLNFPPPMALKLAFCQTQVSIQMQLAGIKHLNRLDSVLAQTEVRQKQHQEGIMLNALGHVICGTQSNLFMIKAQTIITPKLHLSGVEGTTRYQLKQLVAGLGLRWQETDICLEQLQQADELFLSNAIRGIMPIQQLEESTFAMEQVHNLHHAWNQWQAENIVCLKNLLKDIK</sequence>
<evidence type="ECO:0000256" key="6">
    <source>
        <dbReference type="ARBA" id="ARBA00023239"/>
    </source>
</evidence>
<dbReference type="InterPro" id="IPR001544">
    <property type="entry name" value="Aminotrans_IV"/>
</dbReference>
<dbReference type="FunFam" id="3.20.10.10:FF:000002">
    <property type="entry name" value="D-alanine aminotransferase"/>
    <property type="match status" value="1"/>
</dbReference>
<dbReference type="InterPro" id="IPR043132">
    <property type="entry name" value="BCAT-like_C"/>
</dbReference>
<dbReference type="Gene3D" id="3.30.470.10">
    <property type="match status" value="1"/>
</dbReference>
<evidence type="ECO:0000256" key="7">
    <source>
        <dbReference type="ARBA" id="ARBA00035633"/>
    </source>
</evidence>
<comment type="similarity">
    <text evidence="2">Belongs to the class-IV pyridoxal-phosphate-dependent aminotransferase family.</text>
</comment>
<evidence type="ECO:0000256" key="2">
    <source>
        <dbReference type="ARBA" id="ARBA00009320"/>
    </source>
</evidence>
<evidence type="ECO:0000256" key="4">
    <source>
        <dbReference type="ARBA" id="ARBA00022898"/>
    </source>
</evidence>
<evidence type="ECO:0000313" key="10">
    <source>
        <dbReference type="EMBL" id="VAW46111.1"/>
    </source>
</evidence>
<dbReference type="Pfam" id="PF01063">
    <property type="entry name" value="Aminotran_4"/>
    <property type="match status" value="1"/>
</dbReference>
<proteinExistence type="inferred from homology"/>
<keyword evidence="6 10" id="KW-0456">Lyase</keyword>
<dbReference type="InterPro" id="IPR050571">
    <property type="entry name" value="Class-IV_PLP-Dep_Aminotrnsfr"/>
</dbReference>
<dbReference type="InterPro" id="IPR043131">
    <property type="entry name" value="BCAT-like_N"/>
</dbReference>
<comment type="pathway">
    <text evidence="7">Cofactor biosynthesis; tetrahydrofolate biosynthesis; 4-aminobenzoate from chorismate: step 2/2.</text>
</comment>
<dbReference type="GO" id="GO:0008652">
    <property type="term" value="P:amino acid biosynthetic process"/>
    <property type="evidence" value="ECO:0007669"/>
    <property type="project" value="UniProtKB-ARBA"/>
</dbReference>
<dbReference type="GO" id="GO:0046656">
    <property type="term" value="P:folic acid biosynthetic process"/>
    <property type="evidence" value="ECO:0007669"/>
    <property type="project" value="UniProtKB-KW"/>
</dbReference>
<dbReference type="InterPro" id="IPR017824">
    <property type="entry name" value="Aminodeoxychorismate_lyase_IV"/>
</dbReference>
<organism evidence="10">
    <name type="scientific">hydrothermal vent metagenome</name>
    <dbReference type="NCBI Taxonomy" id="652676"/>
    <lineage>
        <taxon>unclassified sequences</taxon>
        <taxon>metagenomes</taxon>
        <taxon>ecological metagenomes</taxon>
    </lineage>
</organism>
<evidence type="ECO:0000256" key="9">
    <source>
        <dbReference type="ARBA" id="ARBA00049529"/>
    </source>
</evidence>
<dbReference type="SUPFAM" id="SSF56752">
    <property type="entry name" value="D-aminoacid aminotransferase-like PLP-dependent enzymes"/>
    <property type="match status" value="1"/>
</dbReference>
<name>A0A3B0VT05_9ZZZZ</name>
<dbReference type="EC" id="4.1.3.38" evidence="8"/>
<evidence type="ECO:0000256" key="8">
    <source>
        <dbReference type="ARBA" id="ARBA00035676"/>
    </source>
</evidence>